<evidence type="ECO:0000256" key="2">
    <source>
        <dbReference type="ARBA" id="ARBA00004141"/>
    </source>
</evidence>
<dbReference type="Pfam" id="PF00512">
    <property type="entry name" value="HisKA"/>
    <property type="match status" value="1"/>
</dbReference>
<dbReference type="PROSITE" id="PS50109">
    <property type="entry name" value="HIS_KIN"/>
    <property type="match status" value="1"/>
</dbReference>
<dbReference type="Pfam" id="PF13493">
    <property type="entry name" value="DUF4118"/>
    <property type="match status" value="1"/>
</dbReference>
<sequence>MIRWRQYLAVPPVLAATVLVSLGLQTFQDDVSAVMVYMLAVVLSSFFLGQGPSVLICLFSVVLFDVFNLQPFLEFSRSPMEYLFTFGVMLATAMTISMLADRLRRQVHEAEEREARAAALYALSADMASASDNHEIAAKALRHVAQAFACQVTVLAEPVAADAGVPPAGLDGRLRTGDGDTLPVRVTLPEGVGATASRRLHLQAMLEQASLAMERDALRRKVRAAELKYQEQALRGQILNALSHDMRTPLAAIIGAASSLLDRGDSYSVESRQTLRKIILEEARHMQGMVENLLDMVRLQDGNFRPGQDWQAIEEIVAGAVAISRRRFVRHDFRVSVPDDLPLLRCDPFLLERVLVNLLENAAKYSPDGSEIRIEAGQEDRWLVLQVSDQGPGIPESALPQVFDPFFRADPEGLSGMGLGLTLCRLIVTAHGGEITLETLAEGGLGARVRLPLPLPASGDGPAALAEEEG</sequence>
<feature type="transmembrane region" description="Helical" evidence="13">
    <location>
        <begin position="36"/>
        <end position="62"/>
    </location>
</feature>
<dbReference type="InterPro" id="IPR003594">
    <property type="entry name" value="HATPase_dom"/>
</dbReference>
<organism evidence="15 16">
    <name type="scientific">Fluviicoccus keumensis</name>
    <dbReference type="NCBI Taxonomy" id="1435465"/>
    <lineage>
        <taxon>Bacteria</taxon>
        <taxon>Pseudomonadati</taxon>
        <taxon>Pseudomonadota</taxon>
        <taxon>Gammaproteobacteria</taxon>
        <taxon>Moraxellales</taxon>
        <taxon>Moraxellaceae</taxon>
        <taxon>Fluviicoccus</taxon>
    </lineage>
</organism>
<dbReference type="PANTHER" id="PTHR45569:SF1">
    <property type="entry name" value="SENSOR PROTEIN KDPD"/>
    <property type="match status" value="1"/>
</dbReference>
<dbReference type="InterPro" id="IPR036890">
    <property type="entry name" value="HATPase_C_sf"/>
</dbReference>
<keyword evidence="5" id="KW-0808">Transferase</keyword>
<dbReference type="CDD" id="cd00075">
    <property type="entry name" value="HATPase"/>
    <property type="match status" value="1"/>
</dbReference>
<evidence type="ECO:0000259" key="14">
    <source>
        <dbReference type="PROSITE" id="PS50109"/>
    </source>
</evidence>
<reference evidence="15 16" key="1">
    <citation type="submission" date="2019-02" db="EMBL/GenBank/DDBJ databases">
        <title>Genomic Encyclopedia of Type Strains, Phase IV (KMG-IV): sequencing the most valuable type-strain genomes for metagenomic binning, comparative biology and taxonomic classification.</title>
        <authorList>
            <person name="Goeker M."/>
        </authorList>
    </citation>
    <scope>NUCLEOTIDE SEQUENCE [LARGE SCALE GENOMIC DNA]</scope>
    <source>
        <strain evidence="15 16">DSM 105135</strain>
    </source>
</reference>
<evidence type="ECO:0000256" key="6">
    <source>
        <dbReference type="ARBA" id="ARBA00022692"/>
    </source>
</evidence>
<comment type="subcellular location">
    <subcellularLocation>
        <location evidence="2">Membrane</location>
        <topology evidence="2">Multi-pass membrane protein</topology>
    </subcellularLocation>
</comment>
<keyword evidence="9" id="KW-0067">ATP-binding</keyword>
<evidence type="ECO:0000256" key="9">
    <source>
        <dbReference type="ARBA" id="ARBA00022840"/>
    </source>
</evidence>
<dbReference type="EC" id="2.7.13.3" evidence="3"/>
<dbReference type="SUPFAM" id="SSF55874">
    <property type="entry name" value="ATPase domain of HSP90 chaperone/DNA topoisomerase II/histidine kinase"/>
    <property type="match status" value="1"/>
</dbReference>
<comment type="caution">
    <text evidence="15">The sequence shown here is derived from an EMBL/GenBank/DDBJ whole genome shotgun (WGS) entry which is preliminary data.</text>
</comment>
<proteinExistence type="predicted"/>
<evidence type="ECO:0000256" key="3">
    <source>
        <dbReference type="ARBA" id="ARBA00012438"/>
    </source>
</evidence>
<dbReference type="InterPro" id="IPR038318">
    <property type="entry name" value="KdpD_sf"/>
</dbReference>
<dbReference type="Pfam" id="PF02518">
    <property type="entry name" value="HATPase_c"/>
    <property type="match status" value="1"/>
</dbReference>
<evidence type="ECO:0000256" key="1">
    <source>
        <dbReference type="ARBA" id="ARBA00000085"/>
    </source>
</evidence>
<comment type="catalytic activity">
    <reaction evidence="1">
        <text>ATP + protein L-histidine = ADP + protein N-phospho-L-histidine.</text>
        <dbReference type="EC" id="2.7.13.3"/>
    </reaction>
</comment>
<feature type="transmembrane region" description="Helical" evidence="13">
    <location>
        <begin position="82"/>
        <end position="100"/>
    </location>
</feature>
<dbReference type="InterPro" id="IPR003661">
    <property type="entry name" value="HisK_dim/P_dom"/>
</dbReference>
<keyword evidence="8 15" id="KW-0418">Kinase</keyword>
<dbReference type="GO" id="GO:0005886">
    <property type="term" value="C:plasma membrane"/>
    <property type="evidence" value="ECO:0007669"/>
    <property type="project" value="TreeGrafter"/>
</dbReference>
<dbReference type="InterPro" id="IPR036097">
    <property type="entry name" value="HisK_dim/P_sf"/>
</dbReference>
<dbReference type="Gene3D" id="3.30.565.10">
    <property type="entry name" value="Histidine kinase-like ATPase, C-terminal domain"/>
    <property type="match status" value="1"/>
</dbReference>
<evidence type="ECO:0000313" key="16">
    <source>
        <dbReference type="Proteomes" id="UP000292423"/>
    </source>
</evidence>
<dbReference type="Proteomes" id="UP000292423">
    <property type="component" value="Unassembled WGS sequence"/>
</dbReference>
<gene>
    <name evidence="15" type="ORF">EV700_2746</name>
</gene>
<keyword evidence="10 13" id="KW-1133">Transmembrane helix</keyword>
<dbReference type="SUPFAM" id="SSF47384">
    <property type="entry name" value="Homodimeric domain of signal transducing histidine kinase"/>
    <property type="match status" value="1"/>
</dbReference>
<evidence type="ECO:0000256" key="4">
    <source>
        <dbReference type="ARBA" id="ARBA00022553"/>
    </source>
</evidence>
<dbReference type="InterPro" id="IPR005467">
    <property type="entry name" value="His_kinase_dom"/>
</dbReference>
<dbReference type="AlphaFoldDB" id="A0A4Q7YLK5"/>
<evidence type="ECO:0000256" key="8">
    <source>
        <dbReference type="ARBA" id="ARBA00022777"/>
    </source>
</evidence>
<dbReference type="SMART" id="SM00387">
    <property type="entry name" value="HATPase_c"/>
    <property type="match status" value="1"/>
</dbReference>
<dbReference type="CDD" id="cd00082">
    <property type="entry name" value="HisKA"/>
    <property type="match status" value="1"/>
</dbReference>
<dbReference type="SMART" id="SM00388">
    <property type="entry name" value="HisKA"/>
    <property type="match status" value="1"/>
</dbReference>
<keyword evidence="11" id="KW-0902">Two-component regulatory system</keyword>
<evidence type="ECO:0000256" key="11">
    <source>
        <dbReference type="ARBA" id="ARBA00023012"/>
    </source>
</evidence>
<keyword evidence="16" id="KW-1185">Reference proteome</keyword>
<dbReference type="PRINTS" id="PR00344">
    <property type="entry name" value="BCTRLSENSOR"/>
</dbReference>
<keyword evidence="12 13" id="KW-0472">Membrane</keyword>
<dbReference type="RefSeq" id="WP_130414771.1">
    <property type="nucleotide sequence ID" value="NZ_SHKX01000014.1"/>
</dbReference>
<dbReference type="EMBL" id="SHKX01000014">
    <property type="protein sequence ID" value="RZU38168.1"/>
    <property type="molecule type" value="Genomic_DNA"/>
</dbReference>
<feature type="transmembrane region" description="Helical" evidence="13">
    <location>
        <begin position="6"/>
        <end position="24"/>
    </location>
</feature>
<keyword evidence="4" id="KW-0597">Phosphoprotein</keyword>
<dbReference type="InterPro" id="IPR025201">
    <property type="entry name" value="KdpD_TM"/>
</dbReference>
<dbReference type="Gene3D" id="1.20.120.620">
    <property type="entry name" value="Backbone structure of the membrane domain of e. Coli histidine kinase receptor kdpd"/>
    <property type="match status" value="1"/>
</dbReference>
<evidence type="ECO:0000256" key="7">
    <source>
        <dbReference type="ARBA" id="ARBA00022741"/>
    </source>
</evidence>
<dbReference type="InterPro" id="IPR052023">
    <property type="entry name" value="Histidine_kinase_KdpD"/>
</dbReference>
<keyword evidence="7" id="KW-0547">Nucleotide-binding</keyword>
<dbReference type="GO" id="GO:0000155">
    <property type="term" value="F:phosphorelay sensor kinase activity"/>
    <property type="evidence" value="ECO:0007669"/>
    <property type="project" value="InterPro"/>
</dbReference>
<name>A0A4Q7YLK5_9GAMM</name>
<protein>
    <recommendedName>
        <fullName evidence="3">histidine kinase</fullName>
        <ecNumber evidence="3">2.7.13.3</ecNumber>
    </recommendedName>
</protein>
<evidence type="ECO:0000256" key="12">
    <source>
        <dbReference type="ARBA" id="ARBA00023136"/>
    </source>
</evidence>
<evidence type="ECO:0000313" key="15">
    <source>
        <dbReference type="EMBL" id="RZU38168.1"/>
    </source>
</evidence>
<accession>A0A4Q7YLK5</accession>
<evidence type="ECO:0000256" key="5">
    <source>
        <dbReference type="ARBA" id="ARBA00022679"/>
    </source>
</evidence>
<feature type="domain" description="Histidine kinase" evidence="14">
    <location>
        <begin position="241"/>
        <end position="455"/>
    </location>
</feature>
<evidence type="ECO:0000256" key="13">
    <source>
        <dbReference type="SAM" id="Phobius"/>
    </source>
</evidence>
<dbReference type="PANTHER" id="PTHR45569">
    <property type="entry name" value="SENSOR PROTEIN KDPD"/>
    <property type="match status" value="1"/>
</dbReference>
<dbReference type="Gene3D" id="1.10.287.130">
    <property type="match status" value="1"/>
</dbReference>
<dbReference type="InterPro" id="IPR004358">
    <property type="entry name" value="Sig_transdc_His_kin-like_C"/>
</dbReference>
<evidence type="ECO:0000256" key="10">
    <source>
        <dbReference type="ARBA" id="ARBA00022989"/>
    </source>
</evidence>
<dbReference type="GO" id="GO:0005524">
    <property type="term" value="F:ATP binding"/>
    <property type="evidence" value="ECO:0007669"/>
    <property type="project" value="UniProtKB-KW"/>
</dbReference>
<dbReference type="OrthoDB" id="9806130at2"/>
<keyword evidence="6 13" id="KW-0812">Transmembrane</keyword>